<dbReference type="PANTHER" id="PTHR30572:SF4">
    <property type="entry name" value="ABC TRANSPORTER PERMEASE YTRF"/>
    <property type="match status" value="1"/>
</dbReference>
<feature type="domain" description="ABC3 transporter permease C-terminal" evidence="8">
    <location>
        <begin position="299"/>
        <end position="413"/>
    </location>
</feature>
<comment type="similarity">
    <text evidence="6">Belongs to the ABC-4 integral membrane protein family.</text>
</comment>
<sequence>MNLRDFRIGWRLLINEPAYSMVVIFGLTLGFAVCFLLLGFVRYSFSYDSQVPDNENVYVLQHKVNIMPVPQWMEFMPMPVRSVALNSGMVSSVSAAIPISVTIKVGNHMVKDELMAVDPSFQTMWGVMPLEGDLHAALTRPDAIALTVSLAQKIFGEMHVLGKTLDIKGKQFQVVALLPEAQLNTTLPYTALVGLNTQAMTDEGRSGMLSQWQRVTGKVYLKLAAGITPAQMTEILQNAFDHSPWTEFPPEMLKRLGHNKIFDVRLVSLQNAYFDMDVANNLRSGPRASKLGVLALAGVALLILILASTNFVNLATVRTLRRKREIAVRKILGAKAGRVVSQFFAEAILVSLTATCLGLLLAWLLLPLFSDLVNRHLGNLFTPAYCLISLSIGVLIGLVSGLYPTWVALKVHPALVLSGRSNSNSIGSLLIQRGLTALQFSIAMMLSAIAVAIAWQTSFATHRDPGFDTSNLITITMPDDAGHENIVSFREQLLHLPDVQGVTATEKAVGEQGIGSSTDYKSADGKSVSAVVAYVGANFFDVYGLKPVFGRLFNSAIEFDENAGVVVINSVAARAFGFATPEAAIGQIIQGTFAGMKPLKIIGIAPDIRHQNLREVIQPLVYLPNNEDLLTLTVRTSGDVSRLESAIENIWQKKFPPYALQMRRVKNVFIEIYAEDLGLAKMIGIASLVAIGLALFGVYALSANNLQRRHREIILRKLYGATSQKIAKLVARDFIGLVALGAIVGLPIAGVVIARYMSSFVERAPLGIWPLVAAFGLALIIALIATLRHTLIAIRMKPAQALSN</sequence>
<evidence type="ECO:0000313" key="11">
    <source>
        <dbReference type="Proteomes" id="UP000237839"/>
    </source>
</evidence>
<evidence type="ECO:0000256" key="3">
    <source>
        <dbReference type="ARBA" id="ARBA00022692"/>
    </source>
</evidence>
<evidence type="ECO:0000313" key="10">
    <source>
        <dbReference type="EMBL" id="PRC94952.1"/>
    </source>
</evidence>
<feature type="transmembrane region" description="Helical" evidence="7">
    <location>
        <begin position="386"/>
        <end position="409"/>
    </location>
</feature>
<dbReference type="EMBL" id="PUGF01000001">
    <property type="protein sequence ID" value="PRC94952.1"/>
    <property type="molecule type" value="Genomic_DNA"/>
</dbReference>
<proteinExistence type="inferred from homology"/>
<feature type="transmembrane region" description="Helical" evidence="7">
    <location>
        <begin position="430"/>
        <end position="455"/>
    </location>
</feature>
<keyword evidence="3 7" id="KW-0812">Transmembrane</keyword>
<dbReference type="Pfam" id="PF02687">
    <property type="entry name" value="FtsX"/>
    <property type="match status" value="2"/>
</dbReference>
<feature type="transmembrane region" description="Helical" evidence="7">
    <location>
        <begin position="21"/>
        <end position="45"/>
    </location>
</feature>
<organism evidence="10 11">
    <name type="scientific">Solimicrobium silvestre</name>
    <dbReference type="NCBI Taxonomy" id="2099400"/>
    <lineage>
        <taxon>Bacteria</taxon>
        <taxon>Pseudomonadati</taxon>
        <taxon>Pseudomonadota</taxon>
        <taxon>Betaproteobacteria</taxon>
        <taxon>Burkholderiales</taxon>
        <taxon>Oxalobacteraceae</taxon>
        <taxon>Solimicrobium</taxon>
    </lineage>
</organism>
<dbReference type="InterPro" id="IPR025857">
    <property type="entry name" value="MacB_PCD"/>
</dbReference>
<keyword evidence="4 7" id="KW-1133">Transmembrane helix</keyword>
<name>A0A2S9H4P8_9BURK</name>
<evidence type="ECO:0000256" key="7">
    <source>
        <dbReference type="SAM" id="Phobius"/>
    </source>
</evidence>
<dbReference type="InterPro" id="IPR050250">
    <property type="entry name" value="Macrolide_Exporter_MacB"/>
</dbReference>
<dbReference type="InterPro" id="IPR003838">
    <property type="entry name" value="ABC3_permease_C"/>
</dbReference>
<evidence type="ECO:0000259" key="9">
    <source>
        <dbReference type="Pfam" id="PF12704"/>
    </source>
</evidence>
<evidence type="ECO:0000259" key="8">
    <source>
        <dbReference type="Pfam" id="PF02687"/>
    </source>
</evidence>
<dbReference type="Pfam" id="PF12704">
    <property type="entry name" value="MacB_PCD"/>
    <property type="match status" value="2"/>
</dbReference>
<evidence type="ECO:0000256" key="5">
    <source>
        <dbReference type="ARBA" id="ARBA00023136"/>
    </source>
</evidence>
<feature type="transmembrane region" description="Helical" evidence="7">
    <location>
        <begin position="734"/>
        <end position="756"/>
    </location>
</feature>
<protein>
    <submittedName>
        <fullName evidence="10">FtsX-like permease family</fullName>
    </submittedName>
</protein>
<feature type="transmembrane region" description="Helical" evidence="7">
    <location>
        <begin position="768"/>
        <end position="787"/>
    </location>
</feature>
<gene>
    <name evidence="10" type="ORF">S2091_0147</name>
</gene>
<comment type="subcellular location">
    <subcellularLocation>
        <location evidence="1">Cell membrane</location>
        <topology evidence="1">Multi-pass membrane protein</topology>
    </subcellularLocation>
</comment>
<dbReference type="RefSeq" id="WP_165794870.1">
    <property type="nucleotide sequence ID" value="NZ_PUGF01000001.1"/>
</dbReference>
<dbReference type="PANTHER" id="PTHR30572">
    <property type="entry name" value="MEMBRANE COMPONENT OF TRANSPORTER-RELATED"/>
    <property type="match status" value="1"/>
</dbReference>
<dbReference type="Proteomes" id="UP000237839">
    <property type="component" value="Unassembled WGS sequence"/>
</dbReference>
<dbReference type="AlphaFoldDB" id="A0A2S9H4P8"/>
<evidence type="ECO:0000256" key="6">
    <source>
        <dbReference type="ARBA" id="ARBA00038076"/>
    </source>
</evidence>
<reference evidence="10 11" key="1">
    <citation type="submission" date="2018-02" db="EMBL/GenBank/DDBJ databases">
        <title>Solimicrobium silvestre gen. nov., sp. nov., isolated from alpine forest soil.</title>
        <authorList>
            <person name="Margesin R."/>
            <person name="Albuquerque L."/>
            <person name="Zhang D.-C."/>
            <person name="Froufe H.J.C."/>
            <person name="Severino R."/>
            <person name="Roxo I."/>
            <person name="Egas C."/>
            <person name="Da Costa M.S."/>
        </authorList>
    </citation>
    <scope>NUCLEOTIDE SEQUENCE [LARGE SCALE GENOMIC DNA]</scope>
    <source>
        <strain evidence="10 11">S20-91</strain>
    </source>
</reference>
<feature type="transmembrane region" description="Helical" evidence="7">
    <location>
        <begin position="291"/>
        <end position="314"/>
    </location>
</feature>
<feature type="domain" description="ABC3 transporter permease C-terminal" evidence="8">
    <location>
        <begin position="685"/>
        <end position="796"/>
    </location>
</feature>
<keyword evidence="11" id="KW-1185">Reference proteome</keyword>
<feature type="transmembrane region" description="Helical" evidence="7">
    <location>
        <begin position="343"/>
        <end position="366"/>
    </location>
</feature>
<comment type="caution">
    <text evidence="10">The sequence shown here is derived from an EMBL/GenBank/DDBJ whole genome shotgun (WGS) entry which is preliminary data.</text>
</comment>
<feature type="domain" description="MacB-like periplasmic core" evidence="9">
    <location>
        <begin position="20"/>
        <end position="238"/>
    </location>
</feature>
<keyword evidence="5 7" id="KW-0472">Membrane</keyword>
<evidence type="ECO:0000256" key="4">
    <source>
        <dbReference type="ARBA" id="ARBA00022989"/>
    </source>
</evidence>
<evidence type="ECO:0000256" key="1">
    <source>
        <dbReference type="ARBA" id="ARBA00004651"/>
    </source>
</evidence>
<feature type="transmembrane region" description="Helical" evidence="7">
    <location>
        <begin position="682"/>
        <end position="701"/>
    </location>
</feature>
<dbReference type="GO" id="GO:0005886">
    <property type="term" value="C:plasma membrane"/>
    <property type="evidence" value="ECO:0007669"/>
    <property type="project" value="UniProtKB-SubCell"/>
</dbReference>
<accession>A0A2S9H4P8</accession>
<keyword evidence="2" id="KW-1003">Cell membrane</keyword>
<evidence type="ECO:0000256" key="2">
    <source>
        <dbReference type="ARBA" id="ARBA00022475"/>
    </source>
</evidence>
<feature type="domain" description="MacB-like periplasmic core" evidence="9">
    <location>
        <begin position="459"/>
        <end position="648"/>
    </location>
</feature>
<dbReference type="GO" id="GO:0022857">
    <property type="term" value="F:transmembrane transporter activity"/>
    <property type="evidence" value="ECO:0007669"/>
    <property type="project" value="TreeGrafter"/>
</dbReference>